<evidence type="ECO:0000256" key="2">
    <source>
        <dbReference type="SAM" id="Phobius"/>
    </source>
</evidence>
<keyword evidence="2" id="KW-1133">Transmembrane helix</keyword>
<protein>
    <recommendedName>
        <fullName evidence="3">Endonuclease/exonuclease/phosphatase domain-containing protein</fullName>
    </recommendedName>
</protein>
<keyword evidence="2" id="KW-0472">Membrane</keyword>
<dbReference type="Proteomes" id="UP000030145">
    <property type="component" value="Unassembled WGS sequence"/>
</dbReference>
<dbReference type="RefSeq" id="WP_035116272.1">
    <property type="nucleotide sequence ID" value="NZ_CP047046.1"/>
</dbReference>
<feature type="transmembrane region" description="Helical" evidence="2">
    <location>
        <begin position="68"/>
        <end position="90"/>
    </location>
</feature>
<organism evidence="4 5">
    <name type="scientific">Corynebacterium auriscanis</name>
    <dbReference type="NCBI Taxonomy" id="99807"/>
    <lineage>
        <taxon>Bacteria</taxon>
        <taxon>Bacillati</taxon>
        <taxon>Actinomycetota</taxon>
        <taxon>Actinomycetes</taxon>
        <taxon>Mycobacteriales</taxon>
        <taxon>Corynebacteriaceae</taxon>
        <taxon>Corynebacterium</taxon>
    </lineage>
</organism>
<keyword evidence="2" id="KW-0812">Transmembrane</keyword>
<feature type="transmembrane region" description="Helical" evidence="2">
    <location>
        <begin position="12"/>
        <end position="31"/>
    </location>
</feature>
<accession>A0A0A2DJD8</accession>
<dbReference type="GO" id="GO:0003824">
    <property type="term" value="F:catalytic activity"/>
    <property type="evidence" value="ECO:0007669"/>
    <property type="project" value="InterPro"/>
</dbReference>
<feature type="compositionally biased region" description="Low complexity" evidence="1">
    <location>
        <begin position="196"/>
        <end position="208"/>
    </location>
</feature>
<reference evidence="4 5" key="1">
    <citation type="submission" date="2014-10" db="EMBL/GenBank/DDBJ databases">
        <title>Whole Genome sequence of Corynebacterium auriscanis strain CIP 106629.</title>
        <authorList>
            <person name="Hassan S.S."/>
            <person name="Jamal S.B."/>
            <person name="Tiwari S."/>
            <person name="Oliveira L.D.C."/>
            <person name="Souza F."/>
            <person name="Mariano D.C."/>
            <person name="Almeida S."/>
            <person name="Dorella F."/>
            <person name="Pereira F."/>
            <person name="Carvalho A."/>
            <person name="Leal C.A."/>
            <person name="Soares S.D.C."/>
            <person name="Figueiredo H.C."/>
            <person name="Silva A."/>
            <person name="Azevedo V.A."/>
        </authorList>
    </citation>
    <scope>NUCLEOTIDE SEQUENCE [LARGE SCALE GENOMIC DNA]</scope>
    <source>
        <strain evidence="4 5">CIP 106629</strain>
    </source>
</reference>
<dbReference type="Pfam" id="PF03372">
    <property type="entry name" value="Exo_endo_phos"/>
    <property type="match status" value="1"/>
</dbReference>
<evidence type="ECO:0000259" key="3">
    <source>
        <dbReference type="Pfam" id="PF03372"/>
    </source>
</evidence>
<keyword evidence="5" id="KW-1185">Reference proteome</keyword>
<proteinExistence type="predicted"/>
<feature type="region of interest" description="Disordered" evidence="1">
    <location>
        <begin position="185"/>
        <end position="223"/>
    </location>
</feature>
<dbReference type="SUPFAM" id="SSF56219">
    <property type="entry name" value="DNase I-like"/>
    <property type="match status" value="1"/>
</dbReference>
<comment type="caution">
    <text evidence="4">The sequence shown here is derived from an EMBL/GenBank/DDBJ whole genome shotgun (WGS) entry which is preliminary data.</text>
</comment>
<dbReference type="InterPro" id="IPR005135">
    <property type="entry name" value="Endo/exonuclease/phosphatase"/>
</dbReference>
<feature type="domain" description="Endonuclease/exonuclease/phosphatase" evidence="3">
    <location>
        <begin position="101"/>
        <end position="320"/>
    </location>
</feature>
<sequence length="332" mass="35668">MRSNPNSYARNLSLIVLAGSLFWLSSIIWPISWTASKPYVAELQASAWVAVVIAVGAIGSLKSLRRACVFAMIAVLAATIVPRIPAFSIFQSSPTLRVMALNTYFGGAQEKEIIAAVEKVGPDVLVLSETNPLEASAVARATDMQVMTEVHPGEGADGTTILTKTEWGNRNDVKAELVRGITRFQMPHVTATPPVDSDNSSDSSADGDASSHRRPVEIYGVHSLAPAGRDRGPWVRELENIARMVGKNPGHNGRNIVIAGDFNATRSHPAFRQIDLDDCTGHMAHTPTWPTSTPVIRIDHVLTSGDCTGGGVVTVKGTDHRAVWADLAFKED</sequence>
<name>A0A0A2DJD8_9CORY</name>
<evidence type="ECO:0000256" key="1">
    <source>
        <dbReference type="SAM" id="MobiDB-lite"/>
    </source>
</evidence>
<gene>
    <name evidence="4" type="ORF">MA47_10815</name>
</gene>
<dbReference type="GeneID" id="300552046"/>
<evidence type="ECO:0000313" key="4">
    <source>
        <dbReference type="EMBL" id="KGM17989.1"/>
    </source>
</evidence>
<evidence type="ECO:0000313" key="5">
    <source>
        <dbReference type="Proteomes" id="UP000030145"/>
    </source>
</evidence>
<dbReference type="InterPro" id="IPR036691">
    <property type="entry name" value="Endo/exonu/phosph_ase_sf"/>
</dbReference>
<dbReference type="EMBL" id="JRVJ01000028">
    <property type="protein sequence ID" value="KGM17989.1"/>
    <property type="molecule type" value="Genomic_DNA"/>
</dbReference>
<feature type="transmembrane region" description="Helical" evidence="2">
    <location>
        <begin position="43"/>
        <end position="61"/>
    </location>
</feature>
<dbReference type="AlphaFoldDB" id="A0A0A2DJD8"/>
<dbReference type="Gene3D" id="3.60.10.10">
    <property type="entry name" value="Endonuclease/exonuclease/phosphatase"/>
    <property type="match status" value="1"/>
</dbReference>